<comment type="similarity">
    <text evidence="1 4">Belongs to the EXO70 family.</text>
</comment>
<evidence type="ECO:0000256" key="4">
    <source>
        <dbReference type="RuleBase" id="RU365026"/>
    </source>
</evidence>
<evidence type="ECO:0000259" key="5">
    <source>
        <dbReference type="Pfam" id="PF03081"/>
    </source>
</evidence>
<dbReference type="PANTHER" id="PTHR12542">
    <property type="entry name" value="EXOCYST COMPLEX PROTEIN EXO70"/>
    <property type="match status" value="1"/>
</dbReference>
<organism evidence="6 7">
    <name type="scientific">Coccomyxa subellipsoidea</name>
    <dbReference type="NCBI Taxonomy" id="248742"/>
    <lineage>
        <taxon>Eukaryota</taxon>
        <taxon>Viridiplantae</taxon>
        <taxon>Chlorophyta</taxon>
        <taxon>core chlorophytes</taxon>
        <taxon>Trebouxiophyceae</taxon>
        <taxon>Trebouxiophyceae incertae sedis</taxon>
        <taxon>Coccomyxaceae</taxon>
        <taxon>Coccomyxa</taxon>
    </lineage>
</organism>
<dbReference type="InterPro" id="IPR046364">
    <property type="entry name" value="Exo70_C"/>
</dbReference>
<dbReference type="InterPro" id="IPR016159">
    <property type="entry name" value="Cullin_repeat-like_dom_sf"/>
</dbReference>
<gene>
    <name evidence="6" type="ORF">WJX75_001553</name>
</gene>
<sequence length="674" mass="72651">MTEANAEALHLRAAQLREGLVWSQSLAKDFNGALDAYSARLTDLQLAVASVAQRSQALRTAQKNIKLARDEVEEMLGHLDTARQVEATILAGPRSNLAAFLKALSRLEASNQFLERHRQVPTAESALQSASALLRDAMRLALDDFTTTLKHHAAVPSAAAMLFGGAPSSIGGDSAMPSGQPLLPMLGNPGVGSKLGGDGADDDSVVVIPALVANHLRALAEALLRNEERRTLNAYVDVRRGIVERALAALLNAASAGEEARGSLLTRIQEWVAALKLLVGIVKSERAAAQAVWPPGAPEAEQAFDEVVSRSVVAATHAGAFIVASKRTPEKVFGLLDMQEQVEAALARLAATLEGTPAATFLADFTQLAAMLRQEARATLEEFEASIGRDTVKHPPADGTVHPLTAYTLSFLKRLFAYEATVDTLFGDAANEAAALSAARRGEALERRLNGGIDEATATAVQGAVGHMLRVLLDNLETKARTYKNKALAALFLMNNVHYIVKAVESNEALSCVGQDWIERHKDLIETYGEEYQEASWGPLMSLVGHGVNGESHAWAKERSGIKERWREVNTALTELRDAQCTWTIPDPALKANMKDAVAEDFLPLYKMFMEKYNPEATNFTKNPEKYIRWSVAEVQRLIAEDLFEARERDAVVAASASKGAALGSRSSGIPVSS</sequence>
<evidence type="ECO:0000256" key="2">
    <source>
        <dbReference type="ARBA" id="ARBA00022448"/>
    </source>
</evidence>
<evidence type="ECO:0000256" key="1">
    <source>
        <dbReference type="ARBA" id="ARBA00006756"/>
    </source>
</evidence>
<evidence type="ECO:0000313" key="7">
    <source>
        <dbReference type="Proteomes" id="UP001491310"/>
    </source>
</evidence>
<evidence type="ECO:0000256" key="3">
    <source>
        <dbReference type="ARBA" id="ARBA00022483"/>
    </source>
</evidence>
<evidence type="ECO:0000313" key="6">
    <source>
        <dbReference type="EMBL" id="KAK9901547.1"/>
    </source>
</evidence>
<dbReference type="InterPro" id="IPR004140">
    <property type="entry name" value="Exo70"/>
</dbReference>
<dbReference type="SUPFAM" id="SSF74788">
    <property type="entry name" value="Cullin repeat-like"/>
    <property type="match status" value="1"/>
</dbReference>
<comment type="caution">
    <text evidence="6">The sequence shown here is derived from an EMBL/GenBank/DDBJ whole genome shotgun (WGS) entry which is preliminary data.</text>
</comment>
<accession>A0ABR2YBB8</accession>
<dbReference type="Pfam" id="PF20669">
    <property type="entry name" value="Exo70_N"/>
    <property type="match status" value="1"/>
</dbReference>
<keyword evidence="3 4" id="KW-0268">Exocytosis</keyword>
<comment type="function">
    <text evidence="4">Component of the exocyst complex.</text>
</comment>
<keyword evidence="2 4" id="KW-0813">Transport</keyword>
<dbReference type="Pfam" id="PF03081">
    <property type="entry name" value="Exo70_C"/>
    <property type="match status" value="1"/>
</dbReference>
<dbReference type="PANTHER" id="PTHR12542:SF41">
    <property type="entry name" value="EXOCYST COMPLEX COMPONENT 7"/>
    <property type="match status" value="1"/>
</dbReference>
<keyword evidence="4" id="KW-0653">Protein transport</keyword>
<dbReference type="Proteomes" id="UP001491310">
    <property type="component" value="Unassembled WGS sequence"/>
</dbReference>
<dbReference type="Gene3D" id="1.20.1280.170">
    <property type="entry name" value="Exocyst complex component Exo70"/>
    <property type="match status" value="1"/>
</dbReference>
<reference evidence="6 7" key="1">
    <citation type="journal article" date="2024" name="Nat. Commun.">
        <title>Phylogenomics reveals the evolutionary origins of lichenization in chlorophyte algae.</title>
        <authorList>
            <person name="Puginier C."/>
            <person name="Libourel C."/>
            <person name="Otte J."/>
            <person name="Skaloud P."/>
            <person name="Haon M."/>
            <person name="Grisel S."/>
            <person name="Petersen M."/>
            <person name="Berrin J.G."/>
            <person name="Delaux P.M."/>
            <person name="Dal Grande F."/>
            <person name="Keller J."/>
        </authorList>
    </citation>
    <scope>NUCLEOTIDE SEQUENCE [LARGE SCALE GENOMIC DNA]</scope>
    <source>
        <strain evidence="6 7">SAG 216-7</strain>
    </source>
</reference>
<dbReference type="EMBL" id="JALJOT010000017">
    <property type="protein sequence ID" value="KAK9901547.1"/>
    <property type="molecule type" value="Genomic_DNA"/>
</dbReference>
<feature type="domain" description="Exocyst complex subunit Exo70 C-terminal" evidence="5">
    <location>
        <begin position="272"/>
        <end position="640"/>
    </location>
</feature>
<proteinExistence type="inferred from homology"/>
<protein>
    <recommendedName>
        <fullName evidence="4">Exocyst subunit Exo70 family protein</fullName>
    </recommendedName>
</protein>
<name>A0ABR2YBB8_9CHLO</name>
<keyword evidence="7" id="KW-1185">Reference proteome</keyword>